<dbReference type="PANTHER" id="PTHR46438:SF11">
    <property type="entry name" value="LIPASE-RELATED"/>
    <property type="match status" value="1"/>
</dbReference>
<dbReference type="Gene3D" id="3.40.50.1820">
    <property type="entry name" value="alpha/beta hydrolase"/>
    <property type="match status" value="1"/>
</dbReference>
<dbReference type="OrthoDB" id="9773293at2"/>
<name>A0A225DD93_9BACT</name>
<sequence length="277" mass="29457">MFPERTTTSIGRPRLNVAVGPDNGPPLVLFHGVCRRWQDFGYVVAALSTRWRVSAVDHRGHGRSERAARYLVADYVADAVALLHEIGEPALVVGHSLGALVALGVAAEVPELVRGIVLEDPPSPGFLANLDKTAYGAQFQAIRQLAGNPAVGETARALANVTLPGGVKLGDRRDAAALRFMARCLADLDPAVLDPVLNGHWLDGYDPFDAASRVRCPALLLAADPAQGGMIPPADADTFAARLADCARVDLPDCAHLIHGTRPETFLRLTLGFLDSI</sequence>
<dbReference type="Proteomes" id="UP000214646">
    <property type="component" value="Unassembled WGS sequence"/>
</dbReference>
<reference evidence="3" key="1">
    <citation type="submission" date="2017-06" db="EMBL/GenBank/DDBJ databases">
        <title>Genome analysis of Fimbriiglobus ruber SP5, the first member of the order Planctomycetales with confirmed chitinolytic capability.</title>
        <authorList>
            <person name="Ravin N.V."/>
            <person name="Rakitin A.L."/>
            <person name="Ivanova A.A."/>
            <person name="Beletsky A.V."/>
            <person name="Kulichevskaya I.S."/>
            <person name="Mardanov A.V."/>
            <person name="Dedysh S.N."/>
        </authorList>
    </citation>
    <scope>NUCLEOTIDE SEQUENCE [LARGE SCALE GENOMIC DNA]</scope>
    <source>
        <strain evidence="3">SP5</strain>
    </source>
</reference>
<dbReference type="EMBL" id="NIDE01000010">
    <property type="protein sequence ID" value="OWK39442.1"/>
    <property type="molecule type" value="Genomic_DNA"/>
</dbReference>
<dbReference type="AlphaFoldDB" id="A0A225DD93"/>
<proteinExistence type="predicted"/>
<feature type="domain" description="AB hydrolase-1" evidence="1">
    <location>
        <begin position="27"/>
        <end position="267"/>
    </location>
</feature>
<protein>
    <submittedName>
        <fullName evidence="2">Alpha/beta hydrolase fold</fullName>
    </submittedName>
</protein>
<comment type="caution">
    <text evidence="2">The sequence shown here is derived from an EMBL/GenBank/DDBJ whole genome shotgun (WGS) entry which is preliminary data.</text>
</comment>
<dbReference type="Pfam" id="PF12697">
    <property type="entry name" value="Abhydrolase_6"/>
    <property type="match status" value="1"/>
</dbReference>
<gene>
    <name evidence="2" type="ORF">FRUB_06005</name>
</gene>
<dbReference type="PRINTS" id="PR00111">
    <property type="entry name" value="ABHYDROLASE"/>
</dbReference>
<dbReference type="PANTHER" id="PTHR46438">
    <property type="entry name" value="ALPHA/BETA-HYDROLASES SUPERFAMILY PROTEIN"/>
    <property type="match status" value="1"/>
</dbReference>
<accession>A0A225DD93</accession>
<dbReference type="SUPFAM" id="SSF53474">
    <property type="entry name" value="alpha/beta-Hydrolases"/>
    <property type="match status" value="1"/>
</dbReference>
<dbReference type="RefSeq" id="WP_161967687.1">
    <property type="nucleotide sequence ID" value="NZ_NIDE01000010.1"/>
</dbReference>
<evidence type="ECO:0000313" key="3">
    <source>
        <dbReference type="Proteomes" id="UP000214646"/>
    </source>
</evidence>
<dbReference type="InterPro" id="IPR000073">
    <property type="entry name" value="AB_hydrolase_1"/>
</dbReference>
<evidence type="ECO:0000259" key="1">
    <source>
        <dbReference type="Pfam" id="PF12697"/>
    </source>
</evidence>
<keyword evidence="3" id="KW-1185">Reference proteome</keyword>
<organism evidence="2 3">
    <name type="scientific">Fimbriiglobus ruber</name>
    <dbReference type="NCBI Taxonomy" id="1908690"/>
    <lineage>
        <taxon>Bacteria</taxon>
        <taxon>Pseudomonadati</taxon>
        <taxon>Planctomycetota</taxon>
        <taxon>Planctomycetia</taxon>
        <taxon>Gemmatales</taxon>
        <taxon>Gemmataceae</taxon>
        <taxon>Fimbriiglobus</taxon>
    </lineage>
</organism>
<dbReference type="GO" id="GO:0016787">
    <property type="term" value="F:hydrolase activity"/>
    <property type="evidence" value="ECO:0007669"/>
    <property type="project" value="UniProtKB-KW"/>
</dbReference>
<dbReference type="InterPro" id="IPR029058">
    <property type="entry name" value="AB_hydrolase_fold"/>
</dbReference>
<evidence type="ECO:0000313" key="2">
    <source>
        <dbReference type="EMBL" id="OWK39442.1"/>
    </source>
</evidence>
<keyword evidence="2" id="KW-0378">Hydrolase</keyword>